<protein>
    <submittedName>
        <fullName evidence="2">Uncharacterized protein</fullName>
    </submittedName>
</protein>
<proteinExistence type="predicted"/>
<evidence type="ECO:0000256" key="1">
    <source>
        <dbReference type="SAM" id="MobiDB-lite"/>
    </source>
</evidence>
<feature type="compositionally biased region" description="Basic and acidic residues" evidence="1">
    <location>
        <begin position="34"/>
        <end position="43"/>
    </location>
</feature>
<dbReference type="EMBL" id="CM007381">
    <property type="protein sequence ID" value="ONK81761.1"/>
    <property type="molecule type" value="Genomic_DNA"/>
</dbReference>
<dbReference type="Proteomes" id="UP000243459">
    <property type="component" value="Chromosome 1"/>
</dbReference>
<dbReference type="Gramene" id="ONK81761">
    <property type="protein sequence ID" value="ONK81761"/>
    <property type="gene ID" value="A4U43_C01F32610"/>
</dbReference>
<evidence type="ECO:0000313" key="2">
    <source>
        <dbReference type="EMBL" id="ONK81761.1"/>
    </source>
</evidence>
<name>A0A5P1FXE2_ASPOF</name>
<gene>
    <name evidence="2" type="ORF">A4U43_C01F32610</name>
</gene>
<reference evidence="3" key="1">
    <citation type="journal article" date="2017" name="Nat. Commun.">
        <title>The asparagus genome sheds light on the origin and evolution of a young Y chromosome.</title>
        <authorList>
            <person name="Harkess A."/>
            <person name="Zhou J."/>
            <person name="Xu C."/>
            <person name="Bowers J.E."/>
            <person name="Van der Hulst R."/>
            <person name="Ayyampalayam S."/>
            <person name="Mercati F."/>
            <person name="Riccardi P."/>
            <person name="McKain M.R."/>
            <person name="Kakrana A."/>
            <person name="Tang H."/>
            <person name="Ray J."/>
            <person name="Groenendijk J."/>
            <person name="Arikit S."/>
            <person name="Mathioni S.M."/>
            <person name="Nakano M."/>
            <person name="Shan H."/>
            <person name="Telgmann-Rauber A."/>
            <person name="Kanno A."/>
            <person name="Yue Z."/>
            <person name="Chen H."/>
            <person name="Li W."/>
            <person name="Chen Y."/>
            <person name="Xu X."/>
            <person name="Zhang Y."/>
            <person name="Luo S."/>
            <person name="Chen H."/>
            <person name="Gao J."/>
            <person name="Mao Z."/>
            <person name="Pires J.C."/>
            <person name="Luo M."/>
            <person name="Kudrna D."/>
            <person name="Wing R.A."/>
            <person name="Meyers B.C."/>
            <person name="Yi K."/>
            <person name="Kong H."/>
            <person name="Lavrijsen P."/>
            <person name="Sunseri F."/>
            <person name="Falavigna A."/>
            <person name="Ye Y."/>
            <person name="Leebens-Mack J.H."/>
            <person name="Chen G."/>
        </authorList>
    </citation>
    <scope>NUCLEOTIDE SEQUENCE [LARGE SCALE GENOMIC DNA]</scope>
    <source>
        <strain evidence="3">cv. DH0086</strain>
    </source>
</reference>
<feature type="compositionally biased region" description="Basic and acidic residues" evidence="1">
    <location>
        <begin position="51"/>
        <end position="66"/>
    </location>
</feature>
<keyword evidence="3" id="KW-1185">Reference proteome</keyword>
<sequence>MLSPPVIDDTNLGSDVFFSKWATTASEPSFIGPKADDNIRHPDWPAFPPRSDLEAKTRPQVESDVA</sequence>
<organism evidence="2 3">
    <name type="scientific">Asparagus officinalis</name>
    <name type="common">Garden asparagus</name>
    <dbReference type="NCBI Taxonomy" id="4686"/>
    <lineage>
        <taxon>Eukaryota</taxon>
        <taxon>Viridiplantae</taxon>
        <taxon>Streptophyta</taxon>
        <taxon>Embryophyta</taxon>
        <taxon>Tracheophyta</taxon>
        <taxon>Spermatophyta</taxon>
        <taxon>Magnoliopsida</taxon>
        <taxon>Liliopsida</taxon>
        <taxon>Asparagales</taxon>
        <taxon>Asparagaceae</taxon>
        <taxon>Asparagoideae</taxon>
        <taxon>Asparagus</taxon>
    </lineage>
</organism>
<accession>A0A5P1FXE2</accession>
<dbReference type="AlphaFoldDB" id="A0A5P1FXE2"/>
<evidence type="ECO:0000313" key="3">
    <source>
        <dbReference type="Proteomes" id="UP000243459"/>
    </source>
</evidence>
<feature type="region of interest" description="Disordered" evidence="1">
    <location>
        <begin position="29"/>
        <end position="66"/>
    </location>
</feature>